<reference evidence="5 6" key="1">
    <citation type="submission" date="2018-05" db="EMBL/GenBank/DDBJ databases">
        <title>Genome sequencing and assembly of the regulated plant pathogen Lachnellula willkommii and related sister species for the development of diagnostic species identification markers.</title>
        <authorList>
            <person name="Giroux E."/>
            <person name="Bilodeau G."/>
        </authorList>
    </citation>
    <scope>NUCLEOTIDE SEQUENCE [LARGE SCALE GENOMIC DNA]</scope>
    <source>
        <strain evidence="5 6">CBS 185.66</strain>
    </source>
</reference>
<evidence type="ECO:0000313" key="5">
    <source>
        <dbReference type="EMBL" id="TVY27590.1"/>
    </source>
</evidence>
<evidence type="ECO:0000313" key="6">
    <source>
        <dbReference type="Proteomes" id="UP000431533"/>
    </source>
</evidence>
<comment type="similarity">
    <text evidence="1">Belongs to the NmrA-type oxidoreductase family. Isoflavone reductase subfamily.</text>
</comment>
<feature type="domain" description="NAD(P)-binding" evidence="4">
    <location>
        <begin position="9"/>
        <end position="105"/>
    </location>
</feature>
<keyword evidence="6" id="KW-1185">Reference proteome</keyword>
<dbReference type="InterPro" id="IPR036291">
    <property type="entry name" value="NAD(P)-bd_dom_sf"/>
</dbReference>
<dbReference type="Gene3D" id="3.90.25.10">
    <property type="entry name" value="UDP-galactose 4-epimerase, domain 1"/>
    <property type="match status" value="1"/>
</dbReference>
<comment type="caution">
    <text evidence="5">The sequence shown here is derived from an EMBL/GenBank/DDBJ whole genome shotgun (WGS) entry which is preliminary data.</text>
</comment>
<dbReference type="Proteomes" id="UP000431533">
    <property type="component" value="Unassembled WGS sequence"/>
</dbReference>
<dbReference type="InterPro" id="IPR051609">
    <property type="entry name" value="NmrA/Isoflavone_reductase-like"/>
</dbReference>
<name>A0A8H8R4J3_9HELO</name>
<organism evidence="5 6">
    <name type="scientific">Lachnellula hyalina</name>
    <dbReference type="NCBI Taxonomy" id="1316788"/>
    <lineage>
        <taxon>Eukaryota</taxon>
        <taxon>Fungi</taxon>
        <taxon>Dikarya</taxon>
        <taxon>Ascomycota</taxon>
        <taxon>Pezizomycotina</taxon>
        <taxon>Leotiomycetes</taxon>
        <taxon>Helotiales</taxon>
        <taxon>Lachnaceae</taxon>
        <taxon>Lachnellula</taxon>
    </lineage>
</organism>
<dbReference type="SUPFAM" id="SSF51735">
    <property type="entry name" value="NAD(P)-binding Rossmann-fold domains"/>
    <property type="match status" value="1"/>
</dbReference>
<gene>
    <name evidence="5" type="ORF">LHYA1_G004061</name>
</gene>
<dbReference type="AlphaFoldDB" id="A0A8H8R4J3"/>
<dbReference type="Gene3D" id="3.40.50.720">
    <property type="entry name" value="NAD(P)-binding Rossmann-like Domain"/>
    <property type="match status" value="1"/>
</dbReference>
<evidence type="ECO:0000259" key="4">
    <source>
        <dbReference type="Pfam" id="PF13460"/>
    </source>
</evidence>
<accession>A0A8H8R4J3</accession>
<proteinExistence type="inferred from homology"/>
<dbReference type="OrthoDB" id="419598at2759"/>
<dbReference type="GeneID" id="41984259"/>
<dbReference type="GO" id="GO:0016491">
    <property type="term" value="F:oxidoreductase activity"/>
    <property type="evidence" value="ECO:0007669"/>
    <property type="project" value="UniProtKB-KW"/>
</dbReference>
<evidence type="ECO:0000256" key="1">
    <source>
        <dbReference type="ARBA" id="ARBA00005725"/>
    </source>
</evidence>
<protein>
    <recommendedName>
        <fullName evidence="4">NAD(P)-binding domain-containing protein</fullName>
    </recommendedName>
</protein>
<sequence>MAQTVGVAGITGKFARCVVKSLLQNPGISVRGFCRDPSKFPASIAASSRIHIVKGEFNDKVSLQDFVAGTDVVICCYLGNADLMSEGQKLLIDACVTKNVPRYIAGDFSVDITNIPYGALPPKDPCKDIMKYLDSTDIQGVHILIGVFMETFWSDFMQIWDPKQKKLSHWGTGYEIWESTTYGTEADYTVAVAMDKTAVGIQQFLGDRKSLIEIVEVFAKVYGYKPNLRNLGSLEDLHQSMHKSLQSNPADVMAWMPKFFFYWSQNEDACLKRDLDNTNYPHVVPMTFEDFFRRHQIDGLASAADNLTSEA</sequence>
<dbReference type="InterPro" id="IPR016040">
    <property type="entry name" value="NAD(P)-bd_dom"/>
</dbReference>
<dbReference type="PANTHER" id="PTHR47706">
    <property type="entry name" value="NMRA-LIKE FAMILY PROTEIN"/>
    <property type="match status" value="1"/>
</dbReference>
<keyword evidence="2" id="KW-0521">NADP</keyword>
<dbReference type="Pfam" id="PF13460">
    <property type="entry name" value="NAD_binding_10"/>
    <property type="match status" value="1"/>
</dbReference>
<evidence type="ECO:0000256" key="2">
    <source>
        <dbReference type="ARBA" id="ARBA00022857"/>
    </source>
</evidence>
<keyword evidence="3" id="KW-0560">Oxidoreductase</keyword>
<dbReference type="EMBL" id="QGMH01000046">
    <property type="protein sequence ID" value="TVY27590.1"/>
    <property type="molecule type" value="Genomic_DNA"/>
</dbReference>
<evidence type="ECO:0000256" key="3">
    <source>
        <dbReference type="ARBA" id="ARBA00023002"/>
    </source>
</evidence>
<dbReference type="PANTHER" id="PTHR47706:SF9">
    <property type="entry name" value="NMRA-LIKE DOMAIN-CONTAINING PROTEIN-RELATED"/>
    <property type="match status" value="1"/>
</dbReference>
<dbReference type="RefSeq" id="XP_031006378.1">
    <property type="nucleotide sequence ID" value="XM_031149024.1"/>
</dbReference>